<dbReference type="CDD" id="cd23949">
    <property type="entry name" value="Niban-like"/>
    <property type="match status" value="1"/>
</dbReference>
<accession>M3ZTD0</accession>
<feature type="compositionally biased region" description="Low complexity" evidence="2">
    <location>
        <begin position="725"/>
        <end position="744"/>
    </location>
</feature>
<feature type="region of interest" description="Disordered" evidence="2">
    <location>
        <begin position="565"/>
        <end position="899"/>
    </location>
</feature>
<reference evidence="4" key="3">
    <citation type="submission" date="2025-08" db="UniProtKB">
        <authorList>
            <consortium name="Ensembl"/>
        </authorList>
    </citation>
    <scope>IDENTIFICATION</scope>
    <source>
        <strain evidence="4">JP 163 A</strain>
    </source>
</reference>
<evidence type="ECO:0000256" key="2">
    <source>
        <dbReference type="SAM" id="MobiDB-lite"/>
    </source>
</evidence>
<reference evidence="4" key="4">
    <citation type="submission" date="2025-09" db="UniProtKB">
        <authorList>
            <consortium name="Ensembl"/>
        </authorList>
    </citation>
    <scope>IDENTIFICATION</scope>
    <source>
        <strain evidence="4">JP 163 A</strain>
    </source>
</reference>
<reference evidence="5" key="1">
    <citation type="submission" date="2012-01" db="EMBL/GenBank/DDBJ databases">
        <authorList>
            <person name="Walter R."/>
            <person name="Schartl M."/>
            <person name="Warren W."/>
        </authorList>
    </citation>
    <scope>NUCLEOTIDE SEQUENCE [LARGE SCALE GENOMIC DNA]</scope>
    <source>
        <strain evidence="5">JP 163 A</strain>
    </source>
</reference>
<dbReference type="InterPro" id="IPR059060">
    <property type="entry name" value="Niban_1/2/3_dom"/>
</dbReference>
<feature type="compositionally biased region" description="Polar residues" evidence="2">
    <location>
        <begin position="804"/>
        <end position="817"/>
    </location>
</feature>
<dbReference type="GeneTree" id="ENSGT00940000154149"/>
<dbReference type="InterPro" id="IPR026088">
    <property type="entry name" value="Niban-like"/>
</dbReference>
<dbReference type="InParanoid" id="M3ZTD0"/>
<feature type="compositionally biased region" description="Basic and acidic residues" evidence="2">
    <location>
        <begin position="609"/>
        <end position="618"/>
    </location>
</feature>
<feature type="compositionally biased region" description="Low complexity" evidence="2">
    <location>
        <begin position="565"/>
        <end position="586"/>
    </location>
</feature>
<dbReference type="PANTHER" id="PTHR14392:SF3">
    <property type="entry name" value="PROTEIN NIBAN 1"/>
    <property type="match status" value="1"/>
</dbReference>
<comment type="similarity">
    <text evidence="1">Belongs to the Niban family.</text>
</comment>
<evidence type="ECO:0000259" key="3">
    <source>
        <dbReference type="Pfam" id="PF26086"/>
    </source>
</evidence>
<dbReference type="STRING" id="8083.ENSXMAP00000005473"/>
<dbReference type="FunCoup" id="M3ZTD0">
    <property type="interactions" value="344"/>
</dbReference>
<keyword evidence="5" id="KW-1185">Reference proteome</keyword>
<proteinExistence type="inferred from homology"/>
<feature type="domain" description="Niban 1/2/3" evidence="3">
    <location>
        <begin position="334"/>
        <end position="497"/>
    </location>
</feature>
<feature type="compositionally biased region" description="Basic and acidic residues" evidence="2">
    <location>
        <begin position="677"/>
        <end position="686"/>
    </location>
</feature>
<organism evidence="4 5">
    <name type="scientific">Xiphophorus maculatus</name>
    <name type="common">Southern platyfish</name>
    <name type="synonym">Platypoecilus maculatus</name>
    <dbReference type="NCBI Taxonomy" id="8083"/>
    <lineage>
        <taxon>Eukaryota</taxon>
        <taxon>Metazoa</taxon>
        <taxon>Chordata</taxon>
        <taxon>Craniata</taxon>
        <taxon>Vertebrata</taxon>
        <taxon>Euteleostomi</taxon>
        <taxon>Actinopterygii</taxon>
        <taxon>Neopterygii</taxon>
        <taxon>Teleostei</taxon>
        <taxon>Neoteleostei</taxon>
        <taxon>Acanthomorphata</taxon>
        <taxon>Ovalentaria</taxon>
        <taxon>Atherinomorphae</taxon>
        <taxon>Cyprinodontiformes</taxon>
        <taxon>Poeciliidae</taxon>
        <taxon>Poeciliinae</taxon>
        <taxon>Xiphophorus</taxon>
    </lineage>
</organism>
<dbReference type="Proteomes" id="UP000002852">
    <property type="component" value="Unassembled WGS sequence"/>
</dbReference>
<evidence type="ECO:0000256" key="1">
    <source>
        <dbReference type="ARBA" id="ARBA00010251"/>
    </source>
</evidence>
<dbReference type="PANTHER" id="PTHR14392">
    <property type="entry name" value="NIBAN FAMILY MEMBER"/>
    <property type="match status" value="1"/>
</dbReference>
<name>M3ZTD0_XIPMA</name>
<dbReference type="HOGENOM" id="CLU_009718_0_0_1"/>
<evidence type="ECO:0000313" key="5">
    <source>
        <dbReference type="Proteomes" id="UP000002852"/>
    </source>
</evidence>
<feature type="compositionally biased region" description="Low complexity" evidence="2">
    <location>
        <begin position="762"/>
        <end position="779"/>
    </location>
</feature>
<protein>
    <submittedName>
        <fullName evidence="4">Niban apoptosis regulator 1a</fullName>
    </submittedName>
</protein>
<evidence type="ECO:0000313" key="4">
    <source>
        <dbReference type="Ensembl" id="ENSXMAP00000005473.2"/>
    </source>
</evidence>
<sequence>MGVSASSLLDEAKSDYIRGQAQAELNDFAPYYRKQFSVARFAQVEDELEQNQQQITQLLKQKEAPEEAIVLYEDAVWYFDENRKWRERYVVVRANYCLECHESLQSYVKGANAFYKLLPTGGTVLTTEETYMEMVDKCYPDDSNVKEEFAPPLSGMPGQFPVYLRLPYRRDSYFCFKQEAKQAAFISFLSDCIKHQNQDFQKKKTCEVQAFLKAIQLLRQDRGQYEAWGMLIGSDVRVMANLVMEKLLPSLGKDLLPRLKARKTDRKKAWFITMEAAYILVQEHLLEGLTALKEECKVSVRQQEVLMDMDQILNARRQLEEKIRAKVSAPAEHLCSESVQPYLGSVLEELMEPISSGFMDGRQLMETKMDEVCQAVLQGADNDNLKQALGEMARPNLLDCCLKISSLQDKLKHLQERFGFSTMTAVTHGAQIDLQQLMENAAYTLELMLQKAMEDNPETAGAVMDKAKHRILKQFDYDSSTVRKRIFQEALVSIMLPFIKKNLVDSCKPELQGLEQTIYTDYANFIHVENVYENILLQILDKEVSKVVKEAASLHKHNLFQESSRASLSSVSTPSSPAPALASSVRFQSQTPPSPLAANGLPPSPTKGAELKREKVGEEVLQAADWPDAKLPAGEGTQNDRTLKVEGISSADPKPPSAETLDPSEPQIQENLSVQAEEPRTQRTDQQEAETTSSEPLAVSPEPPADPPEVPTAAEPPAPEPSSPEPLATVEPPAPEPSVVSEAPTLDQTDEPVNLPAEEPESQAAAASQQPSAMLAAPPGGEEEEDVGLKLQLKTEDAEGGTASDPNSLAVSVGSDSPRSDPESTGGISETSELLEVQSALSPEETSEDQTSEGEPSIEAQTGEVEAGAGATAESPAEPDGAVFSPPAGNGPGEPNVHLPDCVKEIRNLVMEVIEVEEPMDRFPKEE</sequence>
<dbReference type="Pfam" id="PF26086">
    <property type="entry name" value="Niban2"/>
    <property type="match status" value="1"/>
</dbReference>
<feature type="compositionally biased region" description="Pro residues" evidence="2">
    <location>
        <begin position="701"/>
        <end position="724"/>
    </location>
</feature>
<dbReference type="Pfam" id="PF26089">
    <property type="entry name" value="PH_Niban2"/>
    <property type="match status" value="1"/>
</dbReference>
<dbReference type="eggNOG" id="ENOG502QVNR">
    <property type="taxonomic scope" value="Eukaryota"/>
</dbReference>
<dbReference type="AlphaFoldDB" id="M3ZTD0"/>
<reference evidence="5" key="2">
    <citation type="journal article" date="2013" name="Nat. Genet.">
        <title>The genome of the platyfish, Xiphophorus maculatus, provides insights into evolutionary adaptation and several complex traits.</title>
        <authorList>
            <person name="Schartl M."/>
            <person name="Walter R.B."/>
            <person name="Shen Y."/>
            <person name="Garcia T."/>
            <person name="Catchen J."/>
            <person name="Amores A."/>
            <person name="Braasch I."/>
            <person name="Chalopin D."/>
            <person name="Volff J.N."/>
            <person name="Lesch K.P."/>
            <person name="Bisazza A."/>
            <person name="Minx P."/>
            <person name="Hillier L."/>
            <person name="Wilson R.K."/>
            <person name="Fuerstenberg S."/>
            <person name="Boore J."/>
            <person name="Searle S."/>
            <person name="Postlethwait J.H."/>
            <person name="Warren W.C."/>
        </authorList>
    </citation>
    <scope>NUCLEOTIDE SEQUENCE [LARGE SCALE GENOMIC DNA]</scope>
    <source>
        <strain evidence="5">JP 163 A</strain>
    </source>
</reference>
<dbReference type="OMA" id="VARVHEC"/>
<feature type="compositionally biased region" description="Low complexity" evidence="2">
    <location>
        <begin position="859"/>
        <end position="874"/>
    </location>
</feature>
<dbReference type="Ensembl" id="ENSXMAT00000005479.2">
    <property type="protein sequence ID" value="ENSXMAP00000005473.2"/>
    <property type="gene ID" value="ENSXMAG00000005465.2"/>
</dbReference>